<accession>A0A499UY81</accession>
<feature type="compositionally biased region" description="Gly residues" evidence="1">
    <location>
        <begin position="140"/>
        <end position="150"/>
    </location>
</feature>
<name>A0A499UY81_9ACTN</name>
<feature type="compositionally biased region" description="Basic and acidic residues" evidence="1">
    <location>
        <begin position="155"/>
        <end position="164"/>
    </location>
</feature>
<gene>
    <name evidence="2" type="ORF">SSPO_088600</name>
</gene>
<evidence type="ECO:0000256" key="1">
    <source>
        <dbReference type="SAM" id="MobiDB-lite"/>
    </source>
</evidence>
<dbReference type="Proteomes" id="UP000463951">
    <property type="component" value="Chromosome"/>
</dbReference>
<feature type="region of interest" description="Disordered" evidence="1">
    <location>
        <begin position="1"/>
        <end position="164"/>
    </location>
</feature>
<proteinExistence type="predicted"/>
<sequence length="164" mass="17579">MHCTDVSPSSPGRPAAPGAGSRPRWEPGEGGGLDTRPAQHARGGTRTEDEGGRGRRHPHSGQQRTQARACPAQPEPRRGAAPPAYEEEYEWHGRRRDQRAREHPGREAGEAEGIGADRTHGRADTECRGHHQTAGQRPEQGGGGRGGGHTGVRLGHGEVLREAR</sequence>
<feature type="compositionally biased region" description="Basic and acidic residues" evidence="1">
    <location>
        <begin position="99"/>
        <end position="129"/>
    </location>
</feature>
<feature type="compositionally biased region" description="Low complexity" evidence="1">
    <location>
        <begin position="7"/>
        <end position="22"/>
    </location>
</feature>
<organism evidence="2 3">
    <name type="scientific">Streptomyces antimycoticus</name>
    <dbReference type="NCBI Taxonomy" id="68175"/>
    <lineage>
        <taxon>Bacteria</taxon>
        <taxon>Bacillati</taxon>
        <taxon>Actinomycetota</taxon>
        <taxon>Actinomycetes</taxon>
        <taxon>Kitasatosporales</taxon>
        <taxon>Streptomycetaceae</taxon>
        <taxon>Streptomyces</taxon>
        <taxon>Streptomyces violaceusniger group</taxon>
    </lineage>
</organism>
<dbReference type="EMBL" id="AP019620">
    <property type="protein sequence ID" value="BBJ46142.1"/>
    <property type="molecule type" value="Genomic_DNA"/>
</dbReference>
<dbReference type="AlphaFoldDB" id="A0A499UY81"/>
<evidence type="ECO:0000313" key="2">
    <source>
        <dbReference type="EMBL" id="BBJ46142.1"/>
    </source>
</evidence>
<reference evidence="2 3" key="1">
    <citation type="journal article" date="2020" name="Int. J. Syst. Evol. Microbiol.">
        <title>Reclassification of Streptomyces castelarensis and Streptomyces sporoclivatus as later heterotypic synonyms of Streptomyces antimycoticus.</title>
        <authorList>
            <person name="Komaki H."/>
            <person name="Tamura T."/>
        </authorList>
    </citation>
    <scope>NUCLEOTIDE SEQUENCE [LARGE SCALE GENOMIC DNA]</scope>
    <source>
        <strain evidence="2 3">NBRC 100767</strain>
    </source>
</reference>
<protein>
    <submittedName>
        <fullName evidence="2">Uncharacterized protein</fullName>
    </submittedName>
</protein>
<evidence type="ECO:0000313" key="3">
    <source>
        <dbReference type="Proteomes" id="UP000463951"/>
    </source>
</evidence>